<dbReference type="AlphaFoldDB" id="A0A3E2V3R0"/>
<name>A0A3E2V3R0_9FIRM</name>
<dbReference type="Proteomes" id="UP000261079">
    <property type="component" value="Unassembled WGS sequence"/>
</dbReference>
<evidence type="ECO:0000259" key="1">
    <source>
        <dbReference type="Pfam" id="PF00534"/>
    </source>
</evidence>
<evidence type="ECO:0000259" key="2">
    <source>
        <dbReference type="Pfam" id="PF13439"/>
    </source>
</evidence>
<gene>
    <name evidence="3" type="ORF">DW905_08755</name>
</gene>
<dbReference type="EMBL" id="QVEZ01000005">
    <property type="protein sequence ID" value="RGC05194.1"/>
    <property type="molecule type" value="Genomic_DNA"/>
</dbReference>
<dbReference type="PANTHER" id="PTHR12526:SF630">
    <property type="entry name" value="GLYCOSYLTRANSFERASE"/>
    <property type="match status" value="1"/>
</dbReference>
<reference evidence="3 4" key="1">
    <citation type="submission" date="2018-08" db="EMBL/GenBank/DDBJ databases">
        <title>A genome reference for cultivated species of the human gut microbiota.</title>
        <authorList>
            <person name="Zou Y."/>
            <person name="Xue W."/>
            <person name="Luo G."/>
        </authorList>
    </citation>
    <scope>NUCLEOTIDE SEQUENCE [LARGE SCALE GENOMIC DNA]</scope>
    <source>
        <strain evidence="3 4">AM42-11AC</strain>
    </source>
</reference>
<evidence type="ECO:0000313" key="4">
    <source>
        <dbReference type="Proteomes" id="UP000261079"/>
    </source>
</evidence>
<sequence length="363" mass="40972">MSKIVFYVNAINGGGAERVMVNLAKYFSENGYDTTLVTSFRDTWEYPLAATVRRLTLEEVEIKQSRIKRNFSRIKKLRDLCKSEKPDILVSFMEEPNFRTILATRGLPVKTLVSVRNDPNKEYAGKIGQFVGKVLLPMADGCVFQTSDAQKWFPERLQKKSRIIYNAVKEEFYQVERTPVRGEIVTCGRLTEQKNHRLLIDAFAEVQKIYPFATLKIYGEGVLREKLQNQIESLNLNEKVFLMGATNDVAKALQTADLFVLSSDYEGMPNALMEAMAAGVPCISTDCPCGGPRELFGEDASDKLVPCNDSAQLAEAICCVFDGAEHNVVEKKHAEAFRPDRVNAMWEKYIMEICLKERCSGCL</sequence>
<feature type="domain" description="Glycosyl transferase family 1" evidence="1">
    <location>
        <begin position="183"/>
        <end position="320"/>
    </location>
</feature>
<protein>
    <submittedName>
        <fullName evidence="3">Glycosyltransferase family 4 protein</fullName>
    </submittedName>
</protein>
<dbReference type="GO" id="GO:0016740">
    <property type="term" value="F:transferase activity"/>
    <property type="evidence" value="ECO:0007669"/>
    <property type="project" value="UniProtKB-KW"/>
</dbReference>
<dbReference type="InterPro" id="IPR028098">
    <property type="entry name" value="Glyco_trans_4-like_N"/>
</dbReference>
<dbReference type="InterPro" id="IPR001296">
    <property type="entry name" value="Glyco_trans_1"/>
</dbReference>
<dbReference type="Pfam" id="PF00534">
    <property type="entry name" value="Glycos_transf_1"/>
    <property type="match status" value="1"/>
</dbReference>
<dbReference type="Pfam" id="PF13439">
    <property type="entry name" value="Glyco_transf_4"/>
    <property type="match status" value="1"/>
</dbReference>
<feature type="domain" description="Glycosyltransferase subfamily 4-like N-terminal" evidence="2">
    <location>
        <begin position="14"/>
        <end position="170"/>
    </location>
</feature>
<dbReference type="SUPFAM" id="SSF53756">
    <property type="entry name" value="UDP-Glycosyltransferase/glycogen phosphorylase"/>
    <property type="match status" value="1"/>
</dbReference>
<dbReference type="PANTHER" id="PTHR12526">
    <property type="entry name" value="GLYCOSYLTRANSFERASE"/>
    <property type="match status" value="1"/>
</dbReference>
<accession>A0A3E2V3R0</accession>
<proteinExistence type="predicted"/>
<organism evidence="3 4">
    <name type="scientific">Faecalibacterium prausnitzii</name>
    <dbReference type="NCBI Taxonomy" id="853"/>
    <lineage>
        <taxon>Bacteria</taxon>
        <taxon>Bacillati</taxon>
        <taxon>Bacillota</taxon>
        <taxon>Clostridia</taxon>
        <taxon>Eubacteriales</taxon>
        <taxon>Oscillospiraceae</taxon>
        <taxon>Faecalibacterium</taxon>
    </lineage>
</organism>
<keyword evidence="3" id="KW-0808">Transferase</keyword>
<dbReference type="RefSeq" id="WP_117535714.1">
    <property type="nucleotide sequence ID" value="NZ_QVEZ01000005.1"/>
</dbReference>
<dbReference type="Gene3D" id="3.40.50.2000">
    <property type="entry name" value="Glycogen Phosphorylase B"/>
    <property type="match status" value="2"/>
</dbReference>
<evidence type="ECO:0000313" key="3">
    <source>
        <dbReference type="EMBL" id="RGC05194.1"/>
    </source>
</evidence>
<comment type="caution">
    <text evidence="3">The sequence shown here is derived from an EMBL/GenBank/DDBJ whole genome shotgun (WGS) entry which is preliminary data.</text>
</comment>